<protein>
    <submittedName>
        <fullName evidence="2">Uncharacterized protein</fullName>
    </submittedName>
</protein>
<dbReference type="Proteomes" id="UP000553632">
    <property type="component" value="Unassembled WGS sequence"/>
</dbReference>
<dbReference type="EMBL" id="JABANO010023076">
    <property type="protein sequence ID" value="KAF4724122.1"/>
    <property type="molecule type" value="Genomic_DNA"/>
</dbReference>
<reference evidence="2 3" key="1">
    <citation type="submission" date="2020-04" db="EMBL/GenBank/DDBJ databases">
        <title>Perkinsus olseni comparative genomics.</title>
        <authorList>
            <person name="Bogema D.R."/>
        </authorList>
    </citation>
    <scope>NUCLEOTIDE SEQUENCE [LARGE SCALE GENOMIC DNA]</scope>
    <source>
        <strain evidence="2 3">ATCC PRA-207</strain>
    </source>
</reference>
<dbReference type="AlphaFoldDB" id="A0A7J6RVD1"/>
<evidence type="ECO:0000313" key="2">
    <source>
        <dbReference type="EMBL" id="KAF4724122.1"/>
    </source>
</evidence>
<accession>A0A7J6RVD1</accession>
<keyword evidence="1" id="KW-0175">Coiled coil</keyword>
<evidence type="ECO:0000313" key="3">
    <source>
        <dbReference type="Proteomes" id="UP000553632"/>
    </source>
</evidence>
<gene>
    <name evidence="2" type="ORF">FOZ63_012710</name>
</gene>
<name>A0A7J6RVD1_PEROL</name>
<comment type="caution">
    <text evidence="2">The sequence shown here is derived from an EMBL/GenBank/DDBJ whole genome shotgun (WGS) entry which is preliminary data.</text>
</comment>
<evidence type="ECO:0000256" key="1">
    <source>
        <dbReference type="SAM" id="Coils"/>
    </source>
</evidence>
<feature type="non-terminal residue" evidence="2">
    <location>
        <position position="1"/>
    </location>
</feature>
<organism evidence="2 3">
    <name type="scientific">Perkinsus olseni</name>
    <name type="common">Perkinsus atlanticus</name>
    <dbReference type="NCBI Taxonomy" id="32597"/>
    <lineage>
        <taxon>Eukaryota</taxon>
        <taxon>Sar</taxon>
        <taxon>Alveolata</taxon>
        <taxon>Perkinsozoa</taxon>
        <taxon>Perkinsea</taxon>
        <taxon>Perkinsida</taxon>
        <taxon>Perkinsidae</taxon>
        <taxon>Perkinsus</taxon>
    </lineage>
</organism>
<feature type="coiled-coil region" evidence="1">
    <location>
        <begin position="74"/>
        <end position="178"/>
    </location>
</feature>
<keyword evidence="3" id="KW-1185">Reference proteome</keyword>
<proteinExistence type="predicted"/>
<sequence length="207" mass="23757">DTERFESLWDDAQALRIQNEVLVIRDRLWKDLVKETSSDQKNEHRVKQLWAKLSAADRRISDASATLEQKQLLQKAVEDRVRVYESRIAELERAQLGDELNPQAVAELQERVVKVESVKSKLERDNGSLEVELRSKTEELSRIQQEKEQATTAMREALEAADQERARLRTELDIYHEQLCANDALRELLVMAKVEPIEPIGSAAAQA</sequence>